<dbReference type="EMBL" id="RBRK01000122">
    <property type="protein sequence ID" value="RMQ73194.1"/>
    <property type="molecule type" value="Genomic_DNA"/>
</dbReference>
<reference evidence="2 3" key="1">
    <citation type="submission" date="2018-08" db="EMBL/GenBank/DDBJ databases">
        <title>Recombination of ecologically and evolutionarily significant loci maintains genetic cohesion in the Pseudomonas syringae species complex.</title>
        <authorList>
            <person name="Dillon M."/>
            <person name="Thakur S."/>
            <person name="Almeida R.N.D."/>
            <person name="Weir B.S."/>
            <person name="Guttman D.S."/>
        </authorList>
    </citation>
    <scope>NUCLEOTIDE SEQUENCE [LARGE SCALE GENOMIC DNA]</scope>
    <source>
        <strain evidence="2 3">ICMP 11296</strain>
    </source>
</reference>
<gene>
    <name evidence="2" type="ORF">ALP98_04891</name>
</gene>
<evidence type="ECO:0000313" key="2">
    <source>
        <dbReference type="EMBL" id="RMQ73194.1"/>
    </source>
</evidence>
<evidence type="ECO:0000256" key="1">
    <source>
        <dbReference type="SAM" id="MobiDB-lite"/>
    </source>
</evidence>
<dbReference type="AlphaFoldDB" id="A0A3M4P5W0"/>
<dbReference type="Proteomes" id="UP000271866">
    <property type="component" value="Unassembled WGS sequence"/>
</dbReference>
<sequence>MEYQTIIATWATHFLLGRNQILDQFPRCVREFVALCHAGLQPIMAAILPQPTFRTKTSEPSCNDHAPSARSTWRTSRNTSTSRAINSAEQSGLLRHNHADLGTQAGHARMHAFIWQREHYVDAVAYPYLVALAHIEFIKVA</sequence>
<name>A0A3M4P5W0_PSEVI</name>
<feature type="compositionally biased region" description="Low complexity" evidence="1">
    <location>
        <begin position="70"/>
        <end position="79"/>
    </location>
</feature>
<evidence type="ECO:0000313" key="3">
    <source>
        <dbReference type="Proteomes" id="UP000271866"/>
    </source>
</evidence>
<proteinExistence type="predicted"/>
<organism evidence="2 3">
    <name type="scientific">Pseudomonas viridiflava</name>
    <name type="common">Phytomonas viridiflava</name>
    <dbReference type="NCBI Taxonomy" id="33069"/>
    <lineage>
        <taxon>Bacteria</taxon>
        <taxon>Pseudomonadati</taxon>
        <taxon>Pseudomonadota</taxon>
        <taxon>Gammaproteobacteria</taxon>
        <taxon>Pseudomonadales</taxon>
        <taxon>Pseudomonadaceae</taxon>
        <taxon>Pseudomonas</taxon>
    </lineage>
</organism>
<accession>A0A3M4P5W0</accession>
<protein>
    <submittedName>
        <fullName evidence="2">Uncharacterized protein</fullName>
    </submittedName>
</protein>
<comment type="caution">
    <text evidence="2">The sequence shown here is derived from an EMBL/GenBank/DDBJ whole genome shotgun (WGS) entry which is preliminary data.</text>
</comment>
<feature type="region of interest" description="Disordered" evidence="1">
    <location>
        <begin position="57"/>
        <end position="79"/>
    </location>
</feature>